<comment type="caution">
    <text evidence="2">The sequence shown here is derived from an EMBL/GenBank/DDBJ whole genome shotgun (WGS) entry which is preliminary data.</text>
</comment>
<organism evidence="2 3">
    <name type="scientific">Trifolium medium</name>
    <dbReference type="NCBI Taxonomy" id="97028"/>
    <lineage>
        <taxon>Eukaryota</taxon>
        <taxon>Viridiplantae</taxon>
        <taxon>Streptophyta</taxon>
        <taxon>Embryophyta</taxon>
        <taxon>Tracheophyta</taxon>
        <taxon>Spermatophyta</taxon>
        <taxon>Magnoliopsida</taxon>
        <taxon>eudicotyledons</taxon>
        <taxon>Gunneridae</taxon>
        <taxon>Pentapetalae</taxon>
        <taxon>rosids</taxon>
        <taxon>fabids</taxon>
        <taxon>Fabales</taxon>
        <taxon>Fabaceae</taxon>
        <taxon>Papilionoideae</taxon>
        <taxon>50 kb inversion clade</taxon>
        <taxon>NPAAA clade</taxon>
        <taxon>Hologalegina</taxon>
        <taxon>IRL clade</taxon>
        <taxon>Trifolieae</taxon>
        <taxon>Trifolium</taxon>
    </lineage>
</organism>
<reference evidence="2 3" key="1">
    <citation type="journal article" date="2018" name="Front. Plant Sci.">
        <title>Red Clover (Trifolium pratense) and Zigzag Clover (T. medium) - A Picture of Genomic Similarities and Differences.</title>
        <authorList>
            <person name="Dluhosova J."/>
            <person name="Istvanek J."/>
            <person name="Nedelnik J."/>
            <person name="Repkova J."/>
        </authorList>
    </citation>
    <scope>NUCLEOTIDE SEQUENCE [LARGE SCALE GENOMIC DNA]</scope>
    <source>
        <strain evidence="3">cv. 10/8</strain>
        <tissue evidence="2">Leaf</tissue>
    </source>
</reference>
<feature type="region of interest" description="Disordered" evidence="1">
    <location>
        <begin position="1"/>
        <end position="24"/>
    </location>
</feature>
<name>A0A392TB57_9FABA</name>
<dbReference type="EMBL" id="LXQA010532946">
    <property type="protein sequence ID" value="MCI57667.1"/>
    <property type="molecule type" value="Genomic_DNA"/>
</dbReference>
<dbReference type="AlphaFoldDB" id="A0A392TB57"/>
<accession>A0A392TB57</accession>
<proteinExistence type="predicted"/>
<evidence type="ECO:0000313" key="2">
    <source>
        <dbReference type="EMBL" id="MCI57667.1"/>
    </source>
</evidence>
<protein>
    <submittedName>
        <fullName evidence="2">Uncharacterized protein</fullName>
    </submittedName>
</protein>
<keyword evidence="3" id="KW-1185">Reference proteome</keyword>
<evidence type="ECO:0000313" key="3">
    <source>
        <dbReference type="Proteomes" id="UP000265520"/>
    </source>
</evidence>
<dbReference type="Proteomes" id="UP000265520">
    <property type="component" value="Unassembled WGS sequence"/>
</dbReference>
<feature type="non-terminal residue" evidence="2">
    <location>
        <position position="24"/>
    </location>
</feature>
<sequence>MGEEPPQGRGQALFRRGGALMAEE</sequence>
<evidence type="ECO:0000256" key="1">
    <source>
        <dbReference type="SAM" id="MobiDB-lite"/>
    </source>
</evidence>